<evidence type="ECO:0000256" key="1">
    <source>
        <dbReference type="SAM" id="MobiDB-lite"/>
    </source>
</evidence>
<name>D5P690_9MYCO</name>
<feature type="region of interest" description="Disordered" evidence="1">
    <location>
        <begin position="1"/>
        <end position="20"/>
    </location>
</feature>
<organism evidence="2 3">
    <name type="scientific">Mycobacterium parascrofulaceum ATCC BAA-614</name>
    <dbReference type="NCBI Taxonomy" id="525368"/>
    <lineage>
        <taxon>Bacteria</taxon>
        <taxon>Bacillati</taxon>
        <taxon>Actinomycetota</taxon>
        <taxon>Actinomycetes</taxon>
        <taxon>Mycobacteriales</taxon>
        <taxon>Mycobacteriaceae</taxon>
        <taxon>Mycobacterium</taxon>
        <taxon>Mycobacterium simiae complex</taxon>
    </lineage>
</organism>
<proteinExistence type="predicted"/>
<keyword evidence="3" id="KW-1185">Reference proteome</keyword>
<gene>
    <name evidence="2" type="ORF">HMPREF0591_1684</name>
</gene>
<dbReference type="Proteomes" id="UP000003653">
    <property type="component" value="Unassembled WGS sequence"/>
</dbReference>
<protein>
    <submittedName>
        <fullName evidence="2">Uncharacterized protein</fullName>
    </submittedName>
</protein>
<sequence length="43" mass="4787">MARVRDATQLKKGTARSRGDPCEDFASWEVRSRIFVDGCQGEG</sequence>
<comment type="caution">
    <text evidence="2">The sequence shown here is derived from an EMBL/GenBank/DDBJ whole genome shotgun (WGS) entry which is preliminary data.</text>
</comment>
<evidence type="ECO:0000313" key="2">
    <source>
        <dbReference type="EMBL" id="EFG78392.1"/>
    </source>
</evidence>
<dbReference type="HOGENOM" id="CLU_3236308_0_0_11"/>
<accession>D5P690</accession>
<dbReference type="EMBL" id="ADNV01000123">
    <property type="protein sequence ID" value="EFG78392.1"/>
    <property type="molecule type" value="Genomic_DNA"/>
</dbReference>
<reference evidence="2 3" key="1">
    <citation type="submission" date="2010-04" db="EMBL/GenBank/DDBJ databases">
        <authorList>
            <person name="Muzny D."/>
            <person name="Qin X."/>
            <person name="Deng J."/>
            <person name="Jiang H."/>
            <person name="Liu Y."/>
            <person name="Qu J."/>
            <person name="Song X.-Z."/>
            <person name="Zhang L."/>
            <person name="Thornton R."/>
            <person name="Coyle M."/>
            <person name="Francisco L."/>
            <person name="Jackson L."/>
            <person name="Javaid M."/>
            <person name="Korchina V."/>
            <person name="Kovar C."/>
            <person name="Mata R."/>
            <person name="Mathew T."/>
            <person name="Ngo R."/>
            <person name="Nguyen L."/>
            <person name="Nguyen N."/>
            <person name="Okwuonu G."/>
            <person name="Ongeri F."/>
            <person name="Pham C."/>
            <person name="Simmons D."/>
            <person name="Wilczek-Boney K."/>
            <person name="Hale W."/>
            <person name="Jakkamsetti A."/>
            <person name="Pham P."/>
            <person name="Ruth R."/>
            <person name="San Lucas F."/>
            <person name="Warren J."/>
            <person name="Zhang J."/>
            <person name="Zhao Z."/>
            <person name="Zhou C."/>
            <person name="Zhu D."/>
            <person name="Lee S."/>
            <person name="Bess C."/>
            <person name="Blankenburg K."/>
            <person name="Forbes L."/>
            <person name="Fu Q."/>
            <person name="Gubbala S."/>
            <person name="Hirani K."/>
            <person name="Jayaseelan J.C."/>
            <person name="Lara F."/>
            <person name="Munidasa M."/>
            <person name="Palculict T."/>
            <person name="Patil S."/>
            <person name="Pu L.-L."/>
            <person name="Saada N."/>
            <person name="Tang L."/>
            <person name="Weissenberger G."/>
            <person name="Zhu Y."/>
            <person name="Hemphill L."/>
            <person name="Shang Y."/>
            <person name="Youmans B."/>
            <person name="Ayvaz T."/>
            <person name="Ross M."/>
            <person name="Santibanez J."/>
            <person name="Aqrawi P."/>
            <person name="Gross S."/>
            <person name="Joshi V."/>
            <person name="Fowler G."/>
            <person name="Nazareth L."/>
            <person name="Reid J."/>
            <person name="Worley K."/>
            <person name="Petrosino J."/>
            <person name="Highlander S."/>
            <person name="Gibbs R."/>
        </authorList>
    </citation>
    <scope>NUCLEOTIDE SEQUENCE [LARGE SCALE GENOMIC DNA]</scope>
    <source>
        <strain evidence="2 3">ATCC BAA-614</strain>
    </source>
</reference>
<evidence type="ECO:0000313" key="3">
    <source>
        <dbReference type="Proteomes" id="UP000003653"/>
    </source>
</evidence>
<dbReference type="AlphaFoldDB" id="D5P690"/>